<dbReference type="PROSITE" id="PS51414">
    <property type="entry name" value="HSR"/>
    <property type="match status" value="1"/>
</dbReference>
<feature type="region of interest" description="Disordered" evidence="3">
    <location>
        <begin position="139"/>
        <end position="195"/>
    </location>
</feature>
<dbReference type="InterPro" id="IPR004865">
    <property type="entry name" value="HSR_dom"/>
</dbReference>
<dbReference type="SMART" id="SM00258">
    <property type="entry name" value="SAND"/>
    <property type="match status" value="1"/>
</dbReference>
<evidence type="ECO:0000259" key="5">
    <source>
        <dbReference type="PROSITE" id="PS51414"/>
    </source>
</evidence>
<dbReference type="InterPro" id="IPR001487">
    <property type="entry name" value="Bromodomain"/>
</dbReference>
<dbReference type="Ensembl" id="ENSAMET00000041736.1">
    <property type="protein sequence ID" value="ENSAMEP00000031059.1"/>
    <property type="gene ID" value="ENSAMEG00000016527.2"/>
</dbReference>
<evidence type="ECO:0000256" key="2">
    <source>
        <dbReference type="ARBA" id="ARBA00023117"/>
    </source>
</evidence>
<dbReference type="GO" id="GO:0000981">
    <property type="term" value="F:DNA-binding transcription factor activity, RNA polymerase II-specific"/>
    <property type="evidence" value="ECO:0007669"/>
    <property type="project" value="TreeGrafter"/>
</dbReference>
<accession>A0A7N5JVH2</accession>
<organism evidence="6 7">
    <name type="scientific">Ailuropoda melanoleuca</name>
    <name type="common">Giant panda</name>
    <dbReference type="NCBI Taxonomy" id="9646"/>
    <lineage>
        <taxon>Eukaryota</taxon>
        <taxon>Metazoa</taxon>
        <taxon>Chordata</taxon>
        <taxon>Craniata</taxon>
        <taxon>Vertebrata</taxon>
        <taxon>Euteleostomi</taxon>
        <taxon>Mammalia</taxon>
        <taxon>Eutheria</taxon>
        <taxon>Laurasiatheria</taxon>
        <taxon>Carnivora</taxon>
        <taxon>Caniformia</taxon>
        <taxon>Ursidae</taxon>
        <taxon>Ailuropoda</taxon>
    </lineage>
</organism>
<feature type="compositionally biased region" description="Basic residues" evidence="3">
    <location>
        <begin position="310"/>
        <end position="320"/>
    </location>
</feature>
<feature type="domain" description="HSR" evidence="5">
    <location>
        <begin position="1"/>
        <end position="108"/>
    </location>
</feature>
<dbReference type="PANTHER" id="PTHR46386">
    <property type="entry name" value="NUCLEAR BODY PROTEIN SP140"/>
    <property type="match status" value="1"/>
</dbReference>
<keyword evidence="7" id="KW-1185">Reference proteome</keyword>
<dbReference type="SMART" id="SM00297">
    <property type="entry name" value="BROMO"/>
    <property type="match status" value="1"/>
</dbReference>
<protein>
    <submittedName>
        <fullName evidence="6">SP110 nuclear body protein</fullName>
    </submittedName>
</protein>
<dbReference type="GO" id="GO:0003677">
    <property type="term" value="F:DNA binding"/>
    <property type="evidence" value="ECO:0007669"/>
    <property type="project" value="InterPro"/>
</dbReference>
<reference evidence="6" key="3">
    <citation type="submission" date="2025-09" db="UniProtKB">
        <authorList>
            <consortium name="Ensembl"/>
        </authorList>
    </citation>
    <scope>IDENTIFICATION</scope>
</reference>
<feature type="region of interest" description="Disordered" evidence="3">
    <location>
        <begin position="297"/>
        <end position="329"/>
    </location>
</feature>
<dbReference type="GO" id="GO:0005634">
    <property type="term" value="C:nucleus"/>
    <property type="evidence" value="ECO:0007669"/>
    <property type="project" value="InterPro"/>
</dbReference>
<dbReference type="InterPro" id="IPR043563">
    <property type="entry name" value="Sp110/Sp140/Sp140L-like"/>
</dbReference>
<dbReference type="SUPFAM" id="SSF63763">
    <property type="entry name" value="SAND domain-like"/>
    <property type="match status" value="1"/>
</dbReference>
<gene>
    <name evidence="6" type="primary">SP110</name>
</gene>
<keyword evidence="2" id="KW-0103">Bromodomain</keyword>
<dbReference type="Gene3D" id="1.20.920.10">
    <property type="entry name" value="Bromodomain-like"/>
    <property type="match status" value="1"/>
</dbReference>
<dbReference type="InterPro" id="IPR000770">
    <property type="entry name" value="SAND_dom"/>
</dbReference>
<dbReference type="Pfam" id="PF00439">
    <property type="entry name" value="Bromodomain"/>
    <property type="match status" value="1"/>
</dbReference>
<dbReference type="SUPFAM" id="SSF47370">
    <property type="entry name" value="Bromodomain"/>
    <property type="match status" value="1"/>
</dbReference>
<sequence length="544" mass="62436">MFTMTRALEDTLLQQFIYQKLEIAYAIYKPFPFLEGLRDNFFITETMYRESMEACRNQVPIPRVVYNVLTHLEKNFSVSFLEMLFSRINLHEYPHLMTILKGFRSVVNCCGGWSRAVPTLLEAPANPAEGCSLQTLLPLPPPQSHPPHAPSIMEPSTSTQHSAEIVGEPSSPSDPAVTLPRATQEESITPGKRKTLSNTCASPNWCMERQSLTMGKRRFTGNPNLNYSQITIPRAALPGHSIQEKLRVVDQAPERKDDSTGHSKIMTRAQKARIECVPTSELKGKLGTETATQMFSVRGEKGVSSSSTRRCQKNIPRKQKPKDETMDFLSPELPVTCGEAKGILYKEKLKQGSSEKCIRNEEGVWFTPKEFEIEGKRTKTRKWKQTVLCRGKTLEELLKKGLLLCPPRISVKREVKSRSPWSCTFCRIKESLGRQQRHRESEVLQRQMQPEERVKCEFLLLKAYCHPQSSFFAETPRNIRDYGEPFKEAMWLDLIKERLTEKVYTVAWFVRDMHLIFHNHKTFYKVKGGRAPKKKKKKAKLEVL</sequence>
<feature type="domain" description="SAND" evidence="4">
    <location>
        <begin position="323"/>
        <end position="404"/>
    </location>
</feature>
<dbReference type="InterPro" id="IPR036427">
    <property type="entry name" value="Bromodomain-like_sf"/>
</dbReference>
<feature type="compositionally biased region" description="Pro residues" evidence="3">
    <location>
        <begin position="139"/>
        <end position="149"/>
    </location>
</feature>
<dbReference type="Proteomes" id="UP000008912">
    <property type="component" value="Unassembled WGS sequence"/>
</dbReference>
<evidence type="ECO:0000313" key="7">
    <source>
        <dbReference type="Proteomes" id="UP000008912"/>
    </source>
</evidence>
<evidence type="ECO:0000259" key="4">
    <source>
        <dbReference type="PROSITE" id="PS50864"/>
    </source>
</evidence>
<dbReference type="PANTHER" id="PTHR46386:SF7">
    <property type="entry name" value="SP110 NUCLEAR BODY PROTEIN"/>
    <property type="match status" value="1"/>
</dbReference>
<dbReference type="Pfam" id="PF03172">
    <property type="entry name" value="HSR"/>
    <property type="match status" value="1"/>
</dbReference>
<dbReference type="Gene3D" id="3.10.390.10">
    <property type="entry name" value="SAND domain-like"/>
    <property type="match status" value="1"/>
</dbReference>
<dbReference type="AlphaFoldDB" id="A0A7N5JVH2"/>
<proteinExistence type="predicted"/>
<reference evidence="6" key="2">
    <citation type="submission" date="2025-08" db="UniProtKB">
        <authorList>
            <consortium name="Ensembl"/>
        </authorList>
    </citation>
    <scope>IDENTIFICATION</scope>
</reference>
<evidence type="ECO:0000313" key="6">
    <source>
        <dbReference type="Ensembl" id="ENSAMEP00000031059.1"/>
    </source>
</evidence>
<dbReference type="PROSITE" id="PS50864">
    <property type="entry name" value="SAND"/>
    <property type="match status" value="1"/>
</dbReference>
<dbReference type="GeneTree" id="ENSGT00940000155124"/>
<dbReference type="Pfam" id="PF01342">
    <property type="entry name" value="SAND"/>
    <property type="match status" value="1"/>
</dbReference>
<evidence type="ECO:0000256" key="1">
    <source>
        <dbReference type="ARBA" id="ARBA00022553"/>
    </source>
</evidence>
<name>A0A7N5JVH2_AILME</name>
<keyword evidence="1" id="KW-0597">Phosphoprotein</keyword>
<evidence type="ECO:0000256" key="3">
    <source>
        <dbReference type="SAM" id="MobiDB-lite"/>
    </source>
</evidence>
<dbReference type="InterPro" id="IPR010919">
    <property type="entry name" value="SAND-like_dom_sf"/>
</dbReference>
<reference evidence="6 7" key="1">
    <citation type="journal article" date="2010" name="Nature">
        <title>The sequence and de novo assembly of the giant panda genome.</title>
        <authorList>
            <person name="Li R."/>
            <person name="Fan W."/>
            <person name="Tian G."/>
            <person name="Zhu H."/>
            <person name="He L."/>
            <person name="Cai J."/>
            <person name="Huang Q."/>
            <person name="Cai Q."/>
            <person name="Li B."/>
            <person name="Bai Y."/>
            <person name="Zhang Z."/>
            <person name="Zhang Y."/>
            <person name="Wang W."/>
            <person name="Li J."/>
            <person name="Wei F."/>
            <person name="Li H."/>
            <person name="Jian M."/>
            <person name="Li J."/>
            <person name="Zhang Z."/>
            <person name="Nielsen R."/>
            <person name="Li D."/>
            <person name="Gu W."/>
            <person name="Yang Z."/>
            <person name="Xuan Z."/>
            <person name="Ryder O.A."/>
            <person name="Leung F.C."/>
            <person name="Zhou Y."/>
            <person name="Cao J."/>
            <person name="Sun X."/>
            <person name="Fu Y."/>
            <person name="Fang X."/>
            <person name="Guo X."/>
            <person name="Wang B."/>
            <person name="Hou R."/>
            <person name="Shen F."/>
            <person name="Mu B."/>
            <person name="Ni P."/>
            <person name="Lin R."/>
            <person name="Qian W."/>
            <person name="Wang G."/>
            <person name="Yu C."/>
            <person name="Nie W."/>
            <person name="Wang J."/>
            <person name="Wu Z."/>
            <person name="Liang H."/>
            <person name="Min J."/>
            <person name="Wu Q."/>
            <person name="Cheng S."/>
            <person name="Ruan J."/>
            <person name="Wang M."/>
            <person name="Shi Z."/>
            <person name="Wen M."/>
            <person name="Liu B."/>
            <person name="Ren X."/>
            <person name="Zheng H."/>
            <person name="Dong D."/>
            <person name="Cook K."/>
            <person name="Shan G."/>
            <person name="Zhang H."/>
            <person name="Kosiol C."/>
            <person name="Xie X."/>
            <person name="Lu Z."/>
            <person name="Zheng H."/>
            <person name="Li Y."/>
            <person name="Steiner C.C."/>
            <person name="Lam T.T."/>
            <person name="Lin S."/>
            <person name="Zhang Q."/>
            <person name="Li G."/>
            <person name="Tian J."/>
            <person name="Gong T."/>
            <person name="Liu H."/>
            <person name="Zhang D."/>
            <person name="Fang L."/>
            <person name="Ye C."/>
            <person name="Zhang J."/>
            <person name="Hu W."/>
            <person name="Xu A."/>
            <person name="Ren Y."/>
            <person name="Zhang G."/>
            <person name="Bruford M.W."/>
            <person name="Li Q."/>
            <person name="Ma L."/>
            <person name="Guo Y."/>
            <person name="An N."/>
            <person name="Hu Y."/>
            <person name="Zheng Y."/>
            <person name="Shi Y."/>
            <person name="Li Z."/>
            <person name="Liu Q."/>
            <person name="Chen Y."/>
            <person name="Zhao J."/>
            <person name="Qu N."/>
            <person name="Zhao S."/>
            <person name="Tian F."/>
            <person name="Wang X."/>
            <person name="Wang H."/>
            <person name="Xu L."/>
            <person name="Liu X."/>
            <person name="Vinar T."/>
            <person name="Wang Y."/>
            <person name="Lam T.W."/>
            <person name="Yiu S.M."/>
            <person name="Liu S."/>
            <person name="Zhang H."/>
            <person name="Li D."/>
            <person name="Huang Y."/>
            <person name="Wang X."/>
            <person name="Yang G."/>
            <person name="Jiang Z."/>
            <person name="Wang J."/>
            <person name="Qin N."/>
            <person name="Li L."/>
            <person name="Li J."/>
            <person name="Bolund L."/>
            <person name="Kristiansen K."/>
            <person name="Wong G.K."/>
            <person name="Olson M."/>
            <person name="Zhang X."/>
            <person name="Li S."/>
            <person name="Yang H."/>
            <person name="Wang J."/>
            <person name="Wang J."/>
        </authorList>
    </citation>
    <scope>NUCLEOTIDE SEQUENCE [LARGE SCALE GENOMIC DNA]</scope>
</reference>